<sequence length="65" mass="7584">MRGGMTISFGERDRRGYYWDGRVWRDPVYWEKHHGKGQGHGNSYHCPPGQAKKGNCPPHQVTPYR</sequence>
<dbReference type="Pfam" id="PF10697">
    <property type="entry name" value="DUF2502"/>
    <property type="match status" value="1"/>
</dbReference>
<accession>A0A935UHW8</accession>
<organism evidence="2 3">
    <name type="scientific">Candidatus Accumulibacter proximus</name>
    <dbReference type="NCBI Taxonomy" id="2954385"/>
    <lineage>
        <taxon>Bacteria</taxon>
        <taxon>Pseudomonadati</taxon>
        <taxon>Pseudomonadota</taxon>
        <taxon>Betaproteobacteria</taxon>
        <taxon>Candidatus Accumulibacter</taxon>
    </lineage>
</organism>
<protein>
    <submittedName>
        <fullName evidence="2">DUF2502 domain-containing protein</fullName>
    </submittedName>
</protein>
<comment type="caution">
    <text evidence="2">The sequence shown here is derived from an EMBL/GenBank/DDBJ whole genome shotgun (WGS) entry which is preliminary data.</text>
</comment>
<evidence type="ECO:0000313" key="3">
    <source>
        <dbReference type="Proteomes" id="UP000697998"/>
    </source>
</evidence>
<evidence type="ECO:0000256" key="1">
    <source>
        <dbReference type="SAM" id="MobiDB-lite"/>
    </source>
</evidence>
<feature type="region of interest" description="Disordered" evidence="1">
    <location>
        <begin position="33"/>
        <end position="65"/>
    </location>
</feature>
<dbReference type="AlphaFoldDB" id="A0A935UHW8"/>
<dbReference type="InterPro" id="IPR019638">
    <property type="entry name" value="DUF2502"/>
</dbReference>
<dbReference type="Proteomes" id="UP000697998">
    <property type="component" value="Unassembled WGS sequence"/>
</dbReference>
<gene>
    <name evidence="2" type="ORF">IPJ27_14870</name>
</gene>
<dbReference type="EMBL" id="JADJMH010000014">
    <property type="protein sequence ID" value="MBK7675923.1"/>
    <property type="molecule type" value="Genomic_DNA"/>
</dbReference>
<reference evidence="2 3" key="1">
    <citation type="submission" date="2020-10" db="EMBL/GenBank/DDBJ databases">
        <title>Connecting structure to function with the recovery of over 1000 high-quality activated sludge metagenome-assembled genomes encoding full-length rRNA genes using long-read sequencing.</title>
        <authorList>
            <person name="Singleton C.M."/>
            <person name="Petriglieri F."/>
            <person name="Kristensen J.M."/>
            <person name="Kirkegaard R.H."/>
            <person name="Michaelsen T.Y."/>
            <person name="Andersen M.H."/>
            <person name="Karst S.M."/>
            <person name="Dueholm M.S."/>
            <person name="Nielsen P.H."/>
            <person name="Albertsen M."/>
        </authorList>
    </citation>
    <scope>NUCLEOTIDE SEQUENCE [LARGE SCALE GENOMIC DNA]</scope>
    <source>
        <strain evidence="2">EsbW_18-Q3-R4-48_BATAC.285</strain>
    </source>
</reference>
<evidence type="ECO:0000313" key="2">
    <source>
        <dbReference type="EMBL" id="MBK7675923.1"/>
    </source>
</evidence>
<proteinExistence type="predicted"/>
<name>A0A935UHW8_9PROT</name>